<dbReference type="PANTHER" id="PTHR10796:SF60">
    <property type="entry name" value="PATCHED DOMAIN-CONTAINING PROTEIN 3"/>
    <property type="match status" value="1"/>
</dbReference>
<feature type="domain" description="SSD" evidence="11">
    <location>
        <begin position="253"/>
        <end position="410"/>
    </location>
</feature>
<dbReference type="InterPro" id="IPR003392">
    <property type="entry name" value="PTHD_SSD"/>
</dbReference>
<reference evidence="12" key="3">
    <citation type="submission" date="2025-09" db="UniProtKB">
        <authorList>
            <consortium name="Ensembl"/>
        </authorList>
    </citation>
    <scope>IDENTIFICATION</scope>
</reference>
<dbReference type="InterPro" id="IPR000731">
    <property type="entry name" value="SSD"/>
</dbReference>
<keyword evidence="13" id="KW-1185">Reference proteome</keyword>
<feature type="transmembrane region" description="Helical" evidence="10">
    <location>
        <begin position="310"/>
        <end position="335"/>
    </location>
</feature>
<keyword evidence="5 10" id="KW-0472">Membrane</keyword>
<evidence type="ECO:0000256" key="10">
    <source>
        <dbReference type="SAM" id="Phobius"/>
    </source>
</evidence>
<dbReference type="HOGENOM" id="CLU_002359_2_1_1"/>
<dbReference type="PROSITE" id="PS50156">
    <property type="entry name" value="SSD"/>
    <property type="match status" value="2"/>
</dbReference>
<organism evidence="12 13">
    <name type="scientific">Tetraodon nigroviridis</name>
    <name type="common">Spotted green pufferfish</name>
    <name type="synonym">Chelonodon nigroviridis</name>
    <dbReference type="NCBI Taxonomy" id="99883"/>
    <lineage>
        <taxon>Eukaryota</taxon>
        <taxon>Metazoa</taxon>
        <taxon>Chordata</taxon>
        <taxon>Craniata</taxon>
        <taxon>Vertebrata</taxon>
        <taxon>Euteleostomi</taxon>
        <taxon>Actinopterygii</taxon>
        <taxon>Neopterygii</taxon>
        <taxon>Teleostei</taxon>
        <taxon>Neoteleostei</taxon>
        <taxon>Acanthomorphata</taxon>
        <taxon>Eupercaria</taxon>
        <taxon>Tetraodontiformes</taxon>
        <taxon>Tetradontoidea</taxon>
        <taxon>Tetraodontidae</taxon>
        <taxon>Tetraodon</taxon>
    </lineage>
</organism>
<dbReference type="STRING" id="99883.ENSTNIP00000010703"/>
<evidence type="ECO:0000256" key="6">
    <source>
        <dbReference type="ARBA" id="ARBA00023180"/>
    </source>
</evidence>
<dbReference type="Ensembl" id="ENSTNIT00000010884.1">
    <property type="protein sequence ID" value="ENSTNIP00000010703.1"/>
    <property type="gene ID" value="ENSTNIG00000007883.1"/>
</dbReference>
<keyword evidence="4 10" id="KW-1133">Transmembrane helix</keyword>
<keyword evidence="3 10" id="KW-0812">Transmembrane</keyword>
<dbReference type="Proteomes" id="UP000007303">
    <property type="component" value="Unassembled WGS sequence"/>
</dbReference>
<feature type="transmembrane region" description="Helical" evidence="10">
    <location>
        <begin position="282"/>
        <end position="304"/>
    </location>
</feature>
<feature type="transmembrane region" description="Helical" evidence="10">
    <location>
        <begin position="798"/>
        <end position="818"/>
    </location>
</feature>
<dbReference type="InterPro" id="IPR051697">
    <property type="entry name" value="Patched_domain-protein"/>
</dbReference>
<dbReference type="Pfam" id="PF02460">
    <property type="entry name" value="Patched"/>
    <property type="match status" value="1"/>
</dbReference>
<evidence type="ECO:0000256" key="2">
    <source>
        <dbReference type="ARBA" id="ARBA00022475"/>
    </source>
</evidence>
<dbReference type="SUPFAM" id="SSF82866">
    <property type="entry name" value="Multidrug efflux transporter AcrB transmembrane domain"/>
    <property type="match status" value="2"/>
</dbReference>
<evidence type="ECO:0000256" key="4">
    <source>
        <dbReference type="ARBA" id="ARBA00022989"/>
    </source>
</evidence>
<reference evidence="12" key="2">
    <citation type="submission" date="2025-08" db="UniProtKB">
        <authorList>
            <consortium name="Ensembl"/>
        </authorList>
    </citation>
    <scope>IDENTIFICATION</scope>
</reference>
<name>H3CR19_TETNG</name>
<evidence type="ECO:0000256" key="9">
    <source>
        <dbReference type="ARBA" id="ARBA00074262"/>
    </source>
</evidence>
<dbReference type="FunFam" id="1.20.1640.10:FF:000013">
    <property type="entry name" value="PaTched Related family"/>
    <property type="match status" value="1"/>
</dbReference>
<dbReference type="GO" id="GO:0016020">
    <property type="term" value="C:membrane"/>
    <property type="evidence" value="ECO:0007669"/>
    <property type="project" value="InterPro"/>
</dbReference>
<feature type="transmembrane region" description="Helical" evidence="10">
    <location>
        <begin position="27"/>
        <end position="47"/>
    </location>
</feature>
<protein>
    <recommendedName>
        <fullName evidence="9">Patched domain-containing protein 3</fullName>
    </recommendedName>
</protein>
<comment type="subcellular location">
    <subcellularLocation>
        <location evidence="8">Cell projection</location>
        <location evidence="8">Cilium</location>
        <location evidence="8">Flagellum membrane</location>
        <topology evidence="8">Multi-pass membrane protein</topology>
    </subcellularLocation>
</comment>
<feature type="transmembrane region" description="Helical" evidence="10">
    <location>
        <begin position="726"/>
        <end position="748"/>
    </location>
</feature>
<accession>H3CR19</accession>
<dbReference type="Gene3D" id="1.20.1640.10">
    <property type="entry name" value="Multidrug efflux transporter AcrB transmembrane domain"/>
    <property type="match status" value="2"/>
</dbReference>
<feature type="transmembrane region" description="Helical" evidence="10">
    <location>
        <begin position="256"/>
        <end position="275"/>
    </location>
</feature>
<evidence type="ECO:0000313" key="13">
    <source>
        <dbReference type="Proteomes" id="UP000007303"/>
    </source>
</evidence>
<evidence type="ECO:0000256" key="5">
    <source>
        <dbReference type="ARBA" id="ARBA00023136"/>
    </source>
</evidence>
<evidence type="ECO:0000313" key="12">
    <source>
        <dbReference type="Ensembl" id="ENSTNIP00000010703.1"/>
    </source>
</evidence>
<evidence type="ECO:0000256" key="7">
    <source>
        <dbReference type="ARBA" id="ARBA00057027"/>
    </source>
</evidence>
<proteinExistence type="inferred from homology"/>
<feature type="transmembrane region" description="Helical" evidence="10">
    <location>
        <begin position="356"/>
        <end position="375"/>
    </location>
</feature>
<comment type="similarity">
    <text evidence="1">Belongs to the patched family.</text>
</comment>
<dbReference type="GO" id="GO:0097225">
    <property type="term" value="C:sperm midpiece"/>
    <property type="evidence" value="ECO:0007669"/>
    <property type="project" value="UniProtKB-ARBA"/>
</dbReference>
<feature type="domain" description="SSD" evidence="11">
    <location>
        <begin position="677"/>
        <end position="820"/>
    </location>
</feature>
<dbReference type="OMA" id="THSNPIE"/>
<evidence type="ECO:0000259" key="11">
    <source>
        <dbReference type="PROSITE" id="PS50156"/>
    </source>
</evidence>
<dbReference type="GeneTree" id="ENSGT00940000158727"/>
<feature type="transmembrane region" description="Helical" evidence="10">
    <location>
        <begin position="387"/>
        <end position="410"/>
    </location>
</feature>
<keyword evidence="2" id="KW-1003">Cell membrane</keyword>
<comment type="function">
    <text evidence="7">May play a role in sperm development or sperm function. However, does not appear to have an essential role in spermatogenesis or male fertility.</text>
</comment>
<feature type="transmembrane region" description="Helical" evidence="10">
    <location>
        <begin position="696"/>
        <end position="719"/>
    </location>
</feature>
<evidence type="ECO:0000256" key="8">
    <source>
        <dbReference type="ARBA" id="ARBA00060429"/>
    </source>
</evidence>
<dbReference type="PANTHER" id="PTHR10796">
    <property type="entry name" value="PATCHED-RELATED"/>
    <property type="match status" value="1"/>
</dbReference>
<sequence length="821" mass="91132">RLRSDCLEKHLRVGFETMGRLVGSHPWWFLVVPLLLSTGLGFGFCFLQDRIANDIEEQFTPVDGQAKEERRYIQETFPGNESMFSRLRLSSGGNYATLIATSEGDVLTTRVLQDIVELDSEVRRMVVHHDNRSFEYQDVCAGVMGSCTPNHILDLVVGDRANLTFPWFHSENGSVPLHGGLGGVKLWANSSVVQSCRAIRLFYYLRQDDRTKTDLWLQSFLRLVSNASSASIRVSYSTSRSLQWEFQKTPGSVLCLFSAAYAIAITFSIVTCWRWDSVRTKVWVALGGVFSTALAVLSGFGALLLLGRPFVMTAASCPFLILGVGLDDMFILISCWRRTRVLDSVPRRLADTYGEAGVSISITTLTNALALLVGYSSPFGSVRSFCLYAGVSVCFCYLYCVTFLGACMALNGRREAQDQHWFTCRKVPEDSAAERTNISRIGCLGGRRGDITEMEETEAMTDIFEKFYGPFLTHKSVKACVLLVYAGYLAASIYGCLILKEGLEIKNLVLDDSYIIPYLEDQRQHFGEYGFNVMVAVKQPLLYWDQSEQERLHSCVSRFEGLTFVSGTLSWFLSFQRYSNTNRLDVTSAGAFRTHLTHFLEANPVFKQDISFSAGGQIQASRFFIQTLQKIPKEEVMVTLRQTAEECPLQLLVFHPAFVYLDQYTVVTAKTVQAVLVAAVAVLLVSLALIPSPLCSAWVAFAVCSVMVGVAGFVALWGVNLDSVSMINLVMCTGFSVDFSAHVSYAFVSSSKTDIDGKAVEALARLGYPVLQGALSTILGVVLLSLSGSYIFRTFFKIIFLVITFGLIHSLVFIPVFLTLL</sequence>
<dbReference type="AlphaFoldDB" id="H3CR19"/>
<feature type="transmembrane region" description="Helical" evidence="10">
    <location>
        <begin position="671"/>
        <end position="690"/>
    </location>
</feature>
<feature type="transmembrane region" description="Helical" evidence="10">
    <location>
        <begin position="768"/>
        <end position="786"/>
    </location>
</feature>
<dbReference type="InParanoid" id="H3CR19"/>
<keyword evidence="6" id="KW-0325">Glycoprotein</keyword>
<evidence type="ECO:0000256" key="3">
    <source>
        <dbReference type="ARBA" id="ARBA00022692"/>
    </source>
</evidence>
<evidence type="ECO:0000256" key="1">
    <source>
        <dbReference type="ARBA" id="ARBA00005585"/>
    </source>
</evidence>
<reference evidence="13" key="1">
    <citation type="journal article" date="2004" name="Nature">
        <title>Genome duplication in the teleost fish Tetraodon nigroviridis reveals the early vertebrate proto-karyotype.</title>
        <authorList>
            <person name="Jaillon O."/>
            <person name="Aury J.-M."/>
            <person name="Brunet F."/>
            <person name="Petit J.-L."/>
            <person name="Stange-Thomann N."/>
            <person name="Mauceli E."/>
            <person name="Bouneau L."/>
            <person name="Fischer C."/>
            <person name="Ozouf-Costaz C."/>
            <person name="Bernot A."/>
            <person name="Nicaud S."/>
            <person name="Jaffe D."/>
            <person name="Fisher S."/>
            <person name="Lutfalla G."/>
            <person name="Dossat C."/>
            <person name="Segurens B."/>
            <person name="Dasilva C."/>
            <person name="Salanoubat M."/>
            <person name="Levy M."/>
            <person name="Boudet N."/>
            <person name="Castellano S."/>
            <person name="Anthouard V."/>
            <person name="Jubin C."/>
            <person name="Castelli V."/>
            <person name="Katinka M."/>
            <person name="Vacherie B."/>
            <person name="Biemont C."/>
            <person name="Skalli Z."/>
            <person name="Cattolico L."/>
            <person name="Poulain J."/>
            <person name="De Berardinis V."/>
            <person name="Cruaud C."/>
            <person name="Duprat S."/>
            <person name="Brottier P."/>
            <person name="Coutanceau J.-P."/>
            <person name="Gouzy J."/>
            <person name="Parra G."/>
            <person name="Lardier G."/>
            <person name="Chapple C."/>
            <person name="McKernan K.J."/>
            <person name="McEwan P."/>
            <person name="Bosak S."/>
            <person name="Kellis M."/>
            <person name="Volff J.-N."/>
            <person name="Guigo R."/>
            <person name="Zody M.C."/>
            <person name="Mesirov J."/>
            <person name="Lindblad-Toh K."/>
            <person name="Birren B."/>
            <person name="Nusbaum C."/>
            <person name="Kahn D."/>
            <person name="Robinson-Rechavi M."/>
            <person name="Laudet V."/>
            <person name="Schachter V."/>
            <person name="Quetier F."/>
            <person name="Saurin W."/>
            <person name="Scarpelli C."/>
            <person name="Wincker P."/>
            <person name="Lander E.S."/>
            <person name="Weissenbach J."/>
            <person name="Roest Crollius H."/>
        </authorList>
    </citation>
    <scope>NUCLEOTIDE SEQUENCE [LARGE SCALE GENOMIC DNA]</scope>
</reference>